<comment type="catalytic activity">
    <reaction evidence="5 6">
        <text>L-glutamine + H2O = L-glutamate + NH4(+)</text>
        <dbReference type="Rhea" id="RHEA:15889"/>
        <dbReference type="ChEBI" id="CHEBI:15377"/>
        <dbReference type="ChEBI" id="CHEBI:28938"/>
        <dbReference type="ChEBI" id="CHEBI:29985"/>
        <dbReference type="ChEBI" id="CHEBI:58359"/>
        <dbReference type="EC" id="3.5.1.2"/>
    </reaction>
</comment>
<reference evidence="7" key="1">
    <citation type="submission" date="2022-12" db="EMBL/GenBank/DDBJ databases">
        <title>Polyphasic identification of a Novel Hot-Spring Cyanobacterium Ocullathermofonsia sinensis gen nov. sp. nov. and Genomic Insights on its Adaptations to the Thermal Habitat.</title>
        <authorList>
            <person name="Daroch M."/>
            <person name="Tang J."/>
            <person name="Jiang Y."/>
        </authorList>
    </citation>
    <scope>NUCLEOTIDE SEQUENCE</scope>
    <source>
        <strain evidence="7">PKUAC-SCTA174</strain>
    </source>
</reference>
<dbReference type="FunFam" id="3.40.710.10:FF:000005">
    <property type="entry name" value="Glutaminase"/>
    <property type="match status" value="1"/>
</dbReference>
<evidence type="ECO:0000256" key="3">
    <source>
        <dbReference type="ARBA" id="ARBA00012918"/>
    </source>
</evidence>
<feature type="binding site" evidence="6">
    <location>
        <position position="199"/>
    </location>
    <ligand>
        <name>substrate</name>
    </ligand>
</feature>
<dbReference type="InterPro" id="IPR015868">
    <property type="entry name" value="Glutaminase"/>
</dbReference>
<dbReference type="RefSeq" id="WP_268608322.1">
    <property type="nucleotide sequence ID" value="NZ_CP113797.1"/>
</dbReference>
<dbReference type="Gene3D" id="3.40.710.10">
    <property type="entry name" value="DD-peptidase/beta-lactamase superfamily"/>
    <property type="match status" value="1"/>
</dbReference>
<dbReference type="NCBIfam" id="TIGR03814">
    <property type="entry name" value="Gln_ase"/>
    <property type="match status" value="1"/>
</dbReference>
<dbReference type="GO" id="GO:0006537">
    <property type="term" value="P:glutamate biosynthetic process"/>
    <property type="evidence" value="ECO:0007669"/>
    <property type="project" value="TreeGrafter"/>
</dbReference>
<proteinExistence type="inferred from homology"/>
<evidence type="ECO:0000256" key="6">
    <source>
        <dbReference type="HAMAP-Rule" id="MF_00313"/>
    </source>
</evidence>
<comment type="subunit">
    <text evidence="2 6">Homotetramer.</text>
</comment>
<gene>
    <name evidence="6 7" type="primary">glsA</name>
    <name evidence="7" type="ORF">OXH18_17105</name>
</gene>
<keyword evidence="8" id="KW-1185">Reference proteome</keyword>
<evidence type="ECO:0000256" key="2">
    <source>
        <dbReference type="ARBA" id="ARBA00011881"/>
    </source>
</evidence>
<feature type="binding site" evidence="6">
    <location>
        <position position="175"/>
    </location>
    <ligand>
        <name>substrate</name>
    </ligand>
</feature>
<dbReference type="SUPFAM" id="SSF56601">
    <property type="entry name" value="beta-lactamase/transpeptidase-like"/>
    <property type="match status" value="1"/>
</dbReference>
<feature type="binding site" evidence="6">
    <location>
        <position position="124"/>
    </location>
    <ligand>
        <name>substrate</name>
    </ligand>
</feature>
<organism evidence="7 8">
    <name type="scientific">Thermocoleostomius sinensis A174</name>
    <dbReference type="NCBI Taxonomy" id="2016057"/>
    <lineage>
        <taxon>Bacteria</taxon>
        <taxon>Bacillati</taxon>
        <taxon>Cyanobacteriota</taxon>
        <taxon>Cyanophyceae</taxon>
        <taxon>Oculatellales</taxon>
        <taxon>Oculatellaceae</taxon>
        <taxon>Thermocoleostomius</taxon>
    </lineage>
</organism>
<accession>A0A9E8Z9R5</accession>
<dbReference type="EMBL" id="CP113797">
    <property type="protein sequence ID" value="WAL58882.1"/>
    <property type="molecule type" value="Genomic_DNA"/>
</dbReference>
<dbReference type="GO" id="GO:0006543">
    <property type="term" value="P:L-glutamine catabolic process"/>
    <property type="evidence" value="ECO:0007669"/>
    <property type="project" value="TreeGrafter"/>
</dbReference>
<feature type="binding site" evidence="6">
    <location>
        <position position="251"/>
    </location>
    <ligand>
        <name>substrate</name>
    </ligand>
</feature>
<evidence type="ECO:0000256" key="5">
    <source>
        <dbReference type="ARBA" id="ARBA00049534"/>
    </source>
</evidence>
<sequence>MPSDRLSNSVTGQNFQSYLESLHRKYQALRDGNVANYIPELAKANPDWFGIAIATVDGQVFSVGDADHLFTIQSISKVFVQGLALEDHGRDYFLTRVGVEPTGDAFNAIVLDEQSKRPYNPMVNAGAIATTSLIKGNGPTERLNRLLEMFRGYIGHDIFVDASTFMSERTTGDRNRAMAYLMRNFGMIDTNLEEALDLYFQQCSVMVSCRDLAVMAATLANRGVNPVTGDRAVAAGYIRDMLSVMYTCGMYNFAGEWSYRVGLPAKSGVSGGIIVVVPNQIGIAVFSPLLDHRANSVRGVKVCEELSERFELHLFDSSMGCRTFLEKLAQSNPP</sequence>
<evidence type="ECO:0000256" key="4">
    <source>
        <dbReference type="ARBA" id="ARBA00022801"/>
    </source>
</evidence>
<protein>
    <recommendedName>
        <fullName evidence="3 6">Glutaminase</fullName>
        <ecNumber evidence="3 6">3.5.1.2</ecNumber>
    </recommendedName>
</protein>
<dbReference type="PANTHER" id="PTHR12544:SF29">
    <property type="entry name" value="GLUTAMINASE"/>
    <property type="match status" value="1"/>
</dbReference>
<dbReference type="GO" id="GO:0004359">
    <property type="term" value="F:glutaminase activity"/>
    <property type="evidence" value="ECO:0007669"/>
    <property type="project" value="UniProtKB-UniRule"/>
</dbReference>
<dbReference type="InterPro" id="IPR012338">
    <property type="entry name" value="Beta-lactam/transpept-like"/>
</dbReference>
<dbReference type="Proteomes" id="UP001163152">
    <property type="component" value="Chromosome"/>
</dbReference>
<dbReference type="PANTHER" id="PTHR12544">
    <property type="entry name" value="GLUTAMINASE"/>
    <property type="match status" value="1"/>
</dbReference>
<dbReference type="Pfam" id="PF04960">
    <property type="entry name" value="Glutaminase"/>
    <property type="match status" value="1"/>
</dbReference>
<evidence type="ECO:0000313" key="8">
    <source>
        <dbReference type="Proteomes" id="UP001163152"/>
    </source>
</evidence>
<comment type="similarity">
    <text evidence="1 6">Belongs to the glutaminase family.</text>
</comment>
<evidence type="ECO:0000256" key="1">
    <source>
        <dbReference type="ARBA" id="ARBA00011076"/>
    </source>
</evidence>
<feature type="binding site" evidence="6">
    <location>
        <position position="74"/>
    </location>
    <ligand>
        <name>substrate</name>
    </ligand>
</feature>
<evidence type="ECO:0000313" key="7">
    <source>
        <dbReference type="EMBL" id="WAL58882.1"/>
    </source>
</evidence>
<feature type="binding site" evidence="6">
    <location>
        <position position="168"/>
    </location>
    <ligand>
        <name>substrate</name>
    </ligand>
</feature>
<keyword evidence="6" id="KW-0007">Acetylation</keyword>
<dbReference type="HAMAP" id="MF_00313">
    <property type="entry name" value="Glutaminase"/>
    <property type="match status" value="1"/>
</dbReference>
<name>A0A9E8Z9R5_9CYAN</name>
<dbReference type="KEGG" id="tsin:OXH18_17105"/>
<dbReference type="EC" id="3.5.1.2" evidence="3 6"/>
<keyword evidence="4 6" id="KW-0378">Hydrolase</keyword>
<dbReference type="AlphaFoldDB" id="A0A9E8Z9R5"/>
<feature type="binding site" evidence="6">
    <location>
        <position position="269"/>
    </location>
    <ligand>
        <name>substrate</name>
    </ligand>
</feature>